<dbReference type="GO" id="GO:0005975">
    <property type="term" value="P:carbohydrate metabolic process"/>
    <property type="evidence" value="ECO:0007669"/>
    <property type="project" value="InterPro"/>
</dbReference>
<evidence type="ECO:0000256" key="3">
    <source>
        <dbReference type="ARBA" id="ARBA00012780"/>
    </source>
</evidence>
<dbReference type="Gramene" id="fgenesh2_kg.6__2093__AT5G20560.1">
    <property type="protein sequence ID" value="fgenesh2_kg.6__2093__AT5G20560.1"/>
    <property type="gene ID" value="fgenesh2_kg.6__2093__AT5G20560.1"/>
</dbReference>
<proteinExistence type="inferred from homology"/>
<dbReference type="eggNOG" id="ENOG502QVKW">
    <property type="taxonomic scope" value="Eukaryota"/>
</dbReference>
<dbReference type="InterPro" id="IPR044965">
    <property type="entry name" value="Glyco_hydro_17_plant"/>
</dbReference>
<evidence type="ECO:0000256" key="2">
    <source>
        <dbReference type="ARBA" id="ARBA00008773"/>
    </source>
</evidence>
<dbReference type="Gene3D" id="3.20.20.80">
    <property type="entry name" value="Glycosidases"/>
    <property type="match status" value="2"/>
</dbReference>
<keyword evidence="8" id="KW-0732">Signal</keyword>
<evidence type="ECO:0000313" key="9">
    <source>
        <dbReference type="EMBL" id="EFH48206.1"/>
    </source>
</evidence>
<evidence type="ECO:0000313" key="10">
    <source>
        <dbReference type="Proteomes" id="UP000008694"/>
    </source>
</evidence>
<dbReference type="InterPro" id="IPR017853">
    <property type="entry name" value="GH"/>
</dbReference>
<dbReference type="PANTHER" id="PTHR32227">
    <property type="entry name" value="GLUCAN ENDO-1,3-BETA-GLUCOSIDASE BG1-RELATED-RELATED"/>
    <property type="match status" value="1"/>
</dbReference>
<dbReference type="SUPFAM" id="SSF51445">
    <property type="entry name" value="(Trans)glycosidases"/>
    <property type="match status" value="1"/>
</dbReference>
<evidence type="ECO:0000256" key="8">
    <source>
        <dbReference type="SAM" id="SignalP"/>
    </source>
</evidence>
<evidence type="ECO:0000256" key="6">
    <source>
        <dbReference type="RuleBase" id="RU004335"/>
    </source>
</evidence>
<dbReference type="Proteomes" id="UP000008694">
    <property type="component" value="Unassembled WGS sequence"/>
</dbReference>
<dbReference type="HOGENOM" id="CLU_024953_0_0_1"/>
<dbReference type="EMBL" id="GL348718">
    <property type="protein sequence ID" value="EFH48206.1"/>
    <property type="molecule type" value="Genomic_DNA"/>
</dbReference>
<keyword evidence="4 7" id="KW-0378">Hydrolase</keyword>
<evidence type="ECO:0000256" key="1">
    <source>
        <dbReference type="ARBA" id="ARBA00000382"/>
    </source>
</evidence>
<accession>D7M025</accession>
<feature type="signal peptide" evidence="8">
    <location>
        <begin position="1"/>
        <end position="26"/>
    </location>
</feature>
<dbReference type="Pfam" id="PF00332">
    <property type="entry name" value="Glyco_hydro_17"/>
    <property type="match status" value="2"/>
</dbReference>
<gene>
    <name evidence="9" type="ORF">ARALYDRAFT_488959</name>
</gene>
<evidence type="ECO:0000256" key="4">
    <source>
        <dbReference type="ARBA" id="ARBA00022801"/>
    </source>
</evidence>
<dbReference type="STRING" id="81972.D7M025"/>
<keyword evidence="5 7" id="KW-0326">Glycosidase</keyword>
<evidence type="ECO:0000256" key="7">
    <source>
        <dbReference type="RuleBase" id="RU004336"/>
    </source>
</evidence>
<dbReference type="GO" id="GO:0042973">
    <property type="term" value="F:glucan endo-1,3-beta-D-glucosidase activity"/>
    <property type="evidence" value="ECO:0007669"/>
    <property type="project" value="UniProtKB-EC"/>
</dbReference>
<dbReference type="AlphaFoldDB" id="D7M025"/>
<protein>
    <recommendedName>
        <fullName evidence="3">glucan endo-1,3-beta-D-glucosidase</fullName>
        <ecNumber evidence="3">3.2.1.39</ecNumber>
    </recommendedName>
</protein>
<evidence type="ECO:0000256" key="5">
    <source>
        <dbReference type="ARBA" id="ARBA00023295"/>
    </source>
</evidence>
<comment type="catalytic activity">
    <reaction evidence="1">
        <text>Hydrolysis of (1-&gt;3)-beta-D-glucosidic linkages in (1-&gt;3)-beta-D-glucans.</text>
        <dbReference type="EC" id="3.2.1.39"/>
    </reaction>
</comment>
<dbReference type="PROSITE" id="PS00587">
    <property type="entry name" value="GLYCOSYL_HYDROL_F17"/>
    <property type="match status" value="1"/>
</dbReference>
<comment type="similarity">
    <text evidence="2 6">Belongs to the glycosyl hydrolase 17 family.</text>
</comment>
<keyword evidence="10" id="KW-1185">Reference proteome</keyword>
<feature type="chain" id="PRO_5003103108" description="glucan endo-1,3-beta-D-glucosidase" evidence="8">
    <location>
        <begin position="27"/>
        <end position="320"/>
    </location>
</feature>
<name>D7M025_ARALL</name>
<sequence>MDYSKKLFLVLLSCVALIISYNKVDSLSTTSVVGLNYGLLGDNLPSPSNVIKFYKSQNVAKIRIFEPNKDVLNALRGNREIGVTVGIKNEDLAALAANKDTVKSWFATNIDPYIADVNITFITVGNQAIPGDIYGPHVLPVEKSPDLDQHHGHYHEPSCVETTFHRSFNTPSTPIFVNIYPYYFYASDPKNVPLEYTNFNTDQIVVKDGALKYSNLFDAIFDAFLWAMEKEGVKGLPLVVSETGWPSAGNGGMTTPALQYTYIGNFVKHVASGKGTPKRPNSRIDGYIFETYNENQKPVGIYQHFGLYDPTEPTPMYKLY</sequence>
<organism evidence="10">
    <name type="scientific">Arabidopsis lyrata subsp. lyrata</name>
    <name type="common">Lyre-leaved rock-cress</name>
    <dbReference type="NCBI Taxonomy" id="81972"/>
    <lineage>
        <taxon>Eukaryota</taxon>
        <taxon>Viridiplantae</taxon>
        <taxon>Streptophyta</taxon>
        <taxon>Embryophyta</taxon>
        <taxon>Tracheophyta</taxon>
        <taxon>Spermatophyta</taxon>
        <taxon>Magnoliopsida</taxon>
        <taxon>eudicotyledons</taxon>
        <taxon>Gunneridae</taxon>
        <taxon>Pentapetalae</taxon>
        <taxon>rosids</taxon>
        <taxon>malvids</taxon>
        <taxon>Brassicales</taxon>
        <taxon>Brassicaceae</taxon>
        <taxon>Camelineae</taxon>
        <taxon>Arabidopsis</taxon>
    </lineage>
</organism>
<dbReference type="InterPro" id="IPR000490">
    <property type="entry name" value="Glyco_hydro_17"/>
</dbReference>
<reference evidence="10" key="1">
    <citation type="journal article" date="2011" name="Nat. Genet.">
        <title>The Arabidopsis lyrata genome sequence and the basis of rapid genome size change.</title>
        <authorList>
            <person name="Hu T.T."/>
            <person name="Pattyn P."/>
            <person name="Bakker E.G."/>
            <person name="Cao J."/>
            <person name="Cheng J.-F."/>
            <person name="Clark R.M."/>
            <person name="Fahlgren N."/>
            <person name="Fawcett J.A."/>
            <person name="Grimwood J."/>
            <person name="Gundlach H."/>
            <person name="Haberer G."/>
            <person name="Hollister J.D."/>
            <person name="Ossowski S."/>
            <person name="Ottilar R.P."/>
            <person name="Salamov A.A."/>
            <person name="Schneeberger K."/>
            <person name="Spannagl M."/>
            <person name="Wang X."/>
            <person name="Yang L."/>
            <person name="Nasrallah M.E."/>
            <person name="Bergelson J."/>
            <person name="Carrington J.C."/>
            <person name="Gaut B.S."/>
            <person name="Schmutz J."/>
            <person name="Mayer K.F.X."/>
            <person name="Van de Peer Y."/>
            <person name="Grigoriev I.V."/>
            <person name="Nordborg M."/>
            <person name="Weigel D."/>
            <person name="Guo Y.-L."/>
        </authorList>
    </citation>
    <scope>NUCLEOTIDE SEQUENCE [LARGE SCALE GENOMIC DNA]</scope>
    <source>
        <strain evidence="10">cv. MN47</strain>
    </source>
</reference>
<dbReference type="EC" id="3.2.1.39" evidence="3"/>